<evidence type="ECO:0000313" key="1">
    <source>
        <dbReference type="EMBL" id="GLF96584.1"/>
    </source>
</evidence>
<dbReference type="Proteomes" id="UP001291653">
    <property type="component" value="Unassembled WGS sequence"/>
</dbReference>
<comment type="caution">
    <text evidence="1">The sequence shown here is derived from an EMBL/GenBank/DDBJ whole genome shotgun (WGS) entry which is preliminary data.</text>
</comment>
<keyword evidence="2" id="KW-1185">Reference proteome</keyword>
<dbReference type="RefSeq" id="WP_323448615.1">
    <property type="nucleotide sequence ID" value="NZ_BSBI01000008.1"/>
</dbReference>
<reference evidence="1 2" key="1">
    <citation type="submission" date="2022-10" db="EMBL/GenBank/DDBJ databases">
        <title>Draft genome sequence of Streptomyces sp. YSPA8.</title>
        <authorList>
            <person name="Moriuchi R."/>
            <person name="Dohra H."/>
            <person name="Yamamura H."/>
            <person name="Kodani S."/>
        </authorList>
    </citation>
    <scope>NUCLEOTIDE SEQUENCE [LARGE SCALE GENOMIC DNA]</scope>
    <source>
        <strain evidence="1 2">YSPA8</strain>
    </source>
</reference>
<protein>
    <submittedName>
        <fullName evidence="1">Uncharacterized protein</fullName>
    </submittedName>
</protein>
<proteinExistence type="predicted"/>
<organism evidence="1 2">
    <name type="scientific">Streptomyces yaizuensis</name>
    <dbReference type="NCBI Taxonomy" id="2989713"/>
    <lineage>
        <taxon>Bacteria</taxon>
        <taxon>Bacillati</taxon>
        <taxon>Actinomycetota</taxon>
        <taxon>Actinomycetes</taxon>
        <taxon>Kitasatosporales</taxon>
        <taxon>Streptomycetaceae</taxon>
        <taxon>Streptomyces</taxon>
    </lineage>
</organism>
<name>A0ABQ5P1W1_9ACTN</name>
<gene>
    <name evidence="1" type="ORF">SYYSPA8_19825</name>
</gene>
<dbReference type="EMBL" id="BSBI01000008">
    <property type="protein sequence ID" value="GLF96584.1"/>
    <property type="molecule type" value="Genomic_DNA"/>
</dbReference>
<accession>A0ABQ5P1W1</accession>
<evidence type="ECO:0000313" key="2">
    <source>
        <dbReference type="Proteomes" id="UP001291653"/>
    </source>
</evidence>
<sequence>MKTDDLLRLLRRHQGVINASFTPDEFARYQDAVRALRTAGSDVRAVRIALRRVRVSLDPLPPGSELYRRLTQFRTAGTTSVLPDADELAALLRLLDSVEWPSLADASAELFRELRRELLAVPARGSDRLDPVSAADPVAAGLIRLTGTDGREQYPDFQFAPDTGDPLPVVQHVNRMILADQDPWGAAGWWLGRSVQLAGVPAELLGRVPDDTLTAAARALTDGGEVAW</sequence>